<sequence>MFITEHTISTSRPLRSAELDSLGGECITIAELMREWQGHLYEDDPSTDC</sequence>
<evidence type="ECO:0000313" key="1">
    <source>
        <dbReference type="EMBL" id="MFD1330365.1"/>
    </source>
</evidence>
<name>A0ABW3Z2J5_MYCRA</name>
<dbReference type="EMBL" id="JBHTNF010000026">
    <property type="protein sequence ID" value="MFD1330365.1"/>
    <property type="molecule type" value="Genomic_DNA"/>
</dbReference>
<accession>A0ABW3Z2J5</accession>
<evidence type="ECO:0000313" key="2">
    <source>
        <dbReference type="Proteomes" id="UP001597173"/>
    </source>
</evidence>
<comment type="caution">
    <text evidence="1">The sequence shown here is derived from an EMBL/GenBank/DDBJ whole genome shotgun (WGS) entry which is preliminary data.</text>
</comment>
<keyword evidence="2" id="KW-1185">Reference proteome</keyword>
<organism evidence="1 2">
    <name type="scientific">Mycoplana ramosa</name>
    <name type="common">Mycoplana bullata</name>
    <dbReference type="NCBI Taxonomy" id="40837"/>
    <lineage>
        <taxon>Bacteria</taxon>
        <taxon>Pseudomonadati</taxon>
        <taxon>Pseudomonadota</taxon>
        <taxon>Alphaproteobacteria</taxon>
        <taxon>Hyphomicrobiales</taxon>
        <taxon>Rhizobiaceae</taxon>
        <taxon>Mycoplana</taxon>
    </lineage>
</organism>
<protein>
    <submittedName>
        <fullName evidence="1">Uncharacterized protein</fullName>
    </submittedName>
</protein>
<gene>
    <name evidence="1" type="ORF">ACFQ33_20970</name>
</gene>
<dbReference type="Proteomes" id="UP001597173">
    <property type="component" value="Unassembled WGS sequence"/>
</dbReference>
<proteinExistence type="predicted"/>
<dbReference type="RefSeq" id="WP_374841412.1">
    <property type="nucleotide sequence ID" value="NZ_JBHEEW010000029.1"/>
</dbReference>
<reference evidence="2" key="1">
    <citation type="journal article" date="2019" name="Int. J. Syst. Evol. Microbiol.">
        <title>The Global Catalogue of Microorganisms (GCM) 10K type strain sequencing project: providing services to taxonomists for standard genome sequencing and annotation.</title>
        <authorList>
            <consortium name="The Broad Institute Genomics Platform"/>
            <consortium name="The Broad Institute Genome Sequencing Center for Infectious Disease"/>
            <person name="Wu L."/>
            <person name="Ma J."/>
        </authorList>
    </citation>
    <scope>NUCLEOTIDE SEQUENCE [LARGE SCALE GENOMIC DNA]</scope>
    <source>
        <strain evidence="2">CCUG 55609</strain>
    </source>
</reference>